<feature type="region of interest" description="Disordered" evidence="1">
    <location>
        <begin position="964"/>
        <end position="1115"/>
    </location>
</feature>
<feature type="compositionally biased region" description="Polar residues" evidence="1">
    <location>
        <begin position="1076"/>
        <end position="1090"/>
    </location>
</feature>
<feature type="region of interest" description="Disordered" evidence="1">
    <location>
        <begin position="595"/>
        <end position="646"/>
    </location>
</feature>
<feature type="compositionally biased region" description="Basic and acidic residues" evidence="1">
    <location>
        <begin position="1133"/>
        <end position="1143"/>
    </location>
</feature>
<feature type="compositionally biased region" description="Polar residues" evidence="1">
    <location>
        <begin position="986"/>
        <end position="999"/>
    </location>
</feature>
<sequence length="1302" mass="139818">MLNPAPSHPRSTSDSLASSYIPIPSIPTEADTWASPSDLQEHGALRRVTSIPKARPSKLSRSTSHHRQHHHNRRPSKQFVATTSDAIFGDWNIDCKVERRKSGGRPAAIAAATAAAGGGGCGGGGGSGTGRGPGIHTAASGLQPLSAFSTALSSTSRHSSTVSSAGPGPTTLTPRMPQHSTMSSSSDRSSFKDTSTSPKLSRPMSPASRMSIEQGDDSLSANALASPSARSSFLKALEKFKSKHLQQKRSSAPPPAIDTLHAPTPSVTDRRVSYIIPPITFDETEARPVEDAAITPTPPVERTEATGTVGHELVPSAPSGTSSLRVKFKNKVNNKLASMRSSSNLREGMKELSDSQGQSQKTNDLKAGSAADDTSNRHSKIAWTIPRIRPESRQGSRPQTPWSAETSATKYSSDQPQSTKPSTMDLTAPCLSKHDSTTLDQQLKALKVEELDSDHSLDIILPADYEDYTQFAELPLKKRKKMERALAANLSADTTGSEKRPMSMRASADAVKRFLSSQQRQEATKGRLQNSKPEDKDVADSVTVVAREISPVTINNNKKRPQSSTECANATLSGKKAGHQAADWRRSLMRSLHLGKGNASTRTASSQFISNSSKSSALSPLGTERDQSASNQQSDAEAGQLARSGSVRTVRALSLTTSTHPALLATTVSKPRGQGLRRETLEMAMRRRRQSSVATARSNISNADIPPVPTRPAEFFETDNASTTNITHTFTSFTLEFADMHHAHEVMNNSVVPGLFNFKARKPRLTVSSNIMMELDTDQEFKGFDSDGDAISGYTGDADVSMDDIQIHSPKLSPAPRSGAEHLKIRTREPSSAADVSARRKMSSVDGDSDTITELPTLMIRTRDLNRSNSGGRGANSSSSNNARVSRPLSGSSFNVEQRDENERENPRSPRRSGAASPNTTPRSGRSVLSINTDTRHAPSSPIKATKARMSMEEVVSWEPRDMYSHSTRPAVPALDTKPLKPTRGTGMTLSTALANASRTPHPGFMTQSPSVMTPASGTDNHGTSSRHHQQQSSSSTSTQYPSHQHQMSGDTLVPSHYKNFSSGSTMSASSGYSAHTLSGGRSQHYQYPSFSGIETGPPGAQEYNPSDEFSPTTPADLKAMDFEALLATAEREHQKEWEEMKVHKQTGASSGSSGVMSSSSMAHQHPRQQQQQQPPNVAPLKIANSASKAIRSAQQQQQQQQQPPQRSTVAFDLGPSDDGGTGTGTGTGTGSDRSMRSKRVMKKKMSVIRLTGNGSIQGRREDDGVIRVSISPSPGTGAAVVGGRDSTQTQTHLYSQNQRRQ</sequence>
<reference evidence="2" key="1">
    <citation type="submission" date="2021-07" db="EMBL/GenBank/DDBJ databases">
        <title>Draft genome of Mortierella alpina, strain LL118, isolated from an aspen leaf litter sample.</title>
        <authorList>
            <person name="Yang S."/>
            <person name="Vinatzer B.A."/>
        </authorList>
    </citation>
    <scope>NUCLEOTIDE SEQUENCE</scope>
    <source>
        <strain evidence="2">LL118</strain>
    </source>
</reference>
<feature type="compositionally biased region" description="Low complexity" evidence="1">
    <location>
        <begin position="1031"/>
        <end position="1047"/>
    </location>
</feature>
<feature type="compositionally biased region" description="Gly residues" evidence="1">
    <location>
        <begin position="1218"/>
        <end position="1230"/>
    </location>
</feature>
<evidence type="ECO:0000313" key="3">
    <source>
        <dbReference type="Proteomes" id="UP000717515"/>
    </source>
</evidence>
<feature type="compositionally biased region" description="Low complexity" evidence="1">
    <location>
        <begin position="145"/>
        <end position="164"/>
    </location>
</feature>
<feature type="compositionally biased region" description="Low complexity" evidence="1">
    <location>
        <begin position="180"/>
        <end position="197"/>
    </location>
</feature>
<feature type="compositionally biased region" description="Low complexity" evidence="1">
    <location>
        <begin position="1062"/>
        <end position="1075"/>
    </location>
</feature>
<feature type="region of interest" description="Disordered" evidence="1">
    <location>
        <begin position="809"/>
        <end position="950"/>
    </location>
</feature>
<evidence type="ECO:0000256" key="1">
    <source>
        <dbReference type="SAM" id="MobiDB-lite"/>
    </source>
</evidence>
<feature type="compositionally biased region" description="Basic residues" evidence="1">
    <location>
        <begin position="1237"/>
        <end position="1247"/>
    </location>
</feature>
<organism evidence="2 3">
    <name type="scientific">Mortierella alpina</name>
    <name type="common">Oleaginous fungus</name>
    <name type="synonym">Mortierella renispora</name>
    <dbReference type="NCBI Taxonomy" id="64518"/>
    <lineage>
        <taxon>Eukaryota</taxon>
        <taxon>Fungi</taxon>
        <taxon>Fungi incertae sedis</taxon>
        <taxon>Mucoromycota</taxon>
        <taxon>Mortierellomycotina</taxon>
        <taxon>Mortierellomycetes</taxon>
        <taxon>Mortierellales</taxon>
        <taxon>Mortierellaceae</taxon>
        <taxon>Mortierella</taxon>
    </lineage>
</organism>
<feature type="compositionally biased region" description="Low complexity" evidence="1">
    <location>
        <begin position="1195"/>
        <end position="1206"/>
    </location>
</feature>
<feature type="region of interest" description="Disordered" evidence="1">
    <location>
        <begin position="490"/>
        <end position="541"/>
    </location>
</feature>
<accession>A0A9P8A9C8</accession>
<feature type="region of interest" description="Disordered" evidence="1">
    <location>
        <begin position="244"/>
        <end position="264"/>
    </location>
</feature>
<feature type="compositionally biased region" description="Polar residues" evidence="1">
    <location>
        <begin position="553"/>
        <end position="572"/>
    </location>
</feature>
<feature type="compositionally biased region" description="Basic residues" evidence="1">
    <location>
        <begin position="55"/>
        <end position="76"/>
    </location>
</feature>
<feature type="compositionally biased region" description="Polar residues" evidence="1">
    <location>
        <begin position="692"/>
        <end position="702"/>
    </location>
</feature>
<feature type="compositionally biased region" description="Polar residues" evidence="1">
    <location>
        <begin position="333"/>
        <end position="345"/>
    </location>
</feature>
<feature type="compositionally biased region" description="Polar residues" evidence="1">
    <location>
        <begin position="1104"/>
        <end position="1114"/>
    </location>
</feature>
<comment type="caution">
    <text evidence="2">The sequence shown here is derived from an EMBL/GenBank/DDBJ whole genome shotgun (WGS) entry which is preliminary data.</text>
</comment>
<feature type="region of interest" description="Disordered" evidence="1">
    <location>
        <begin position="114"/>
        <end position="224"/>
    </location>
</feature>
<feature type="compositionally biased region" description="Basic and acidic residues" evidence="1">
    <location>
        <begin position="897"/>
        <end position="908"/>
    </location>
</feature>
<feature type="compositionally biased region" description="Basic and acidic residues" evidence="1">
    <location>
        <begin position="819"/>
        <end position="829"/>
    </location>
</feature>
<name>A0A9P8A9C8_MORAP</name>
<dbReference type="EMBL" id="JAIFTL010000009">
    <property type="protein sequence ID" value="KAG9327088.1"/>
    <property type="molecule type" value="Genomic_DNA"/>
</dbReference>
<feature type="compositionally biased region" description="Low complexity" evidence="1">
    <location>
        <begin position="867"/>
        <end position="884"/>
    </location>
</feature>
<feature type="compositionally biased region" description="Polar residues" evidence="1">
    <location>
        <begin position="1006"/>
        <end position="1023"/>
    </location>
</feature>
<feature type="compositionally biased region" description="Polar residues" evidence="1">
    <location>
        <begin position="515"/>
        <end position="531"/>
    </location>
</feature>
<feature type="compositionally biased region" description="Low complexity" evidence="1">
    <location>
        <begin position="605"/>
        <end position="619"/>
    </location>
</feature>
<feature type="region of interest" description="Disordered" evidence="1">
    <location>
        <begin position="553"/>
        <end position="581"/>
    </location>
</feature>
<feature type="region of interest" description="Disordered" evidence="1">
    <location>
        <begin position="1133"/>
        <end position="1302"/>
    </location>
</feature>
<evidence type="ECO:0000313" key="2">
    <source>
        <dbReference type="EMBL" id="KAG9327088.1"/>
    </source>
</evidence>
<feature type="compositionally biased region" description="Low complexity" evidence="1">
    <location>
        <begin position="1150"/>
        <end position="1176"/>
    </location>
</feature>
<feature type="compositionally biased region" description="Polar residues" evidence="1">
    <location>
        <begin position="395"/>
        <end position="425"/>
    </location>
</feature>
<gene>
    <name evidence="2" type="ORF">KVV02_008718</name>
</gene>
<feature type="compositionally biased region" description="Polar residues" evidence="1">
    <location>
        <begin position="1286"/>
        <end position="1302"/>
    </location>
</feature>
<feature type="region of interest" description="Disordered" evidence="1">
    <location>
        <begin position="692"/>
        <end position="711"/>
    </location>
</feature>
<feature type="compositionally biased region" description="Polar residues" evidence="1">
    <location>
        <begin position="916"/>
        <end position="933"/>
    </location>
</feature>
<proteinExistence type="predicted"/>
<feature type="compositionally biased region" description="Gly residues" evidence="1">
    <location>
        <begin position="116"/>
        <end position="133"/>
    </location>
</feature>
<feature type="compositionally biased region" description="Polar residues" evidence="1">
    <location>
        <begin position="9"/>
        <end position="18"/>
    </location>
</feature>
<dbReference type="Proteomes" id="UP000717515">
    <property type="component" value="Unassembled WGS sequence"/>
</dbReference>
<feature type="region of interest" description="Disordered" evidence="1">
    <location>
        <begin position="297"/>
        <end position="425"/>
    </location>
</feature>
<protein>
    <submittedName>
        <fullName evidence="2">Uncharacterized protein</fullName>
    </submittedName>
</protein>
<feature type="region of interest" description="Disordered" evidence="1">
    <location>
        <begin position="1"/>
        <end position="81"/>
    </location>
</feature>